<name>A0A285U9F1_9BACL</name>
<evidence type="ECO:0000259" key="2">
    <source>
        <dbReference type="Pfam" id="PF01370"/>
    </source>
</evidence>
<proteinExistence type="inferred from homology"/>
<evidence type="ECO:0000256" key="1">
    <source>
        <dbReference type="ARBA" id="ARBA00007637"/>
    </source>
</evidence>
<dbReference type="SUPFAM" id="SSF51735">
    <property type="entry name" value="NAD(P)-binding Rossmann-fold domains"/>
    <property type="match status" value="1"/>
</dbReference>
<dbReference type="Proteomes" id="UP000219252">
    <property type="component" value="Unassembled WGS sequence"/>
</dbReference>
<gene>
    <name evidence="3" type="ORF">SAMN05877842_104142</name>
</gene>
<sequence>MKKVLVTGGLGFIGSSVVDVLIRNNYDVAIYDDLSTGSIIDAYPGCIVFTNRVEDANSLDLAMSIFKPEFIIHLAAQISVEKSVNNIVDDALTNIIGTVNIIKLARIHGVKKIVFASSAAVYGKSDILPIPVSYEGQPLSPYGASKKTAENYLKVAKELYGIDYVILRYSNVYGPRQTSNGEGGVVSIFMDRLIRNKQVTIYGDGFQTRDFIYVEDVAKANLKALQYGKSGVFNISSTTSTSILELMGLIQEICMDTLPPVFGHERNGDIKNSVLCNQSSIDSLSWTPEHSLKQGLLKTYHFYLSEKMASVNV</sequence>
<dbReference type="OrthoDB" id="9771073at2"/>
<comment type="similarity">
    <text evidence="1">Belongs to the NAD(P)-dependent epimerase/dehydratase family.</text>
</comment>
<accession>A0A285U9F1</accession>
<protein>
    <submittedName>
        <fullName evidence="3">UDP-glucose 4-epimerase</fullName>
    </submittedName>
</protein>
<dbReference type="Gene3D" id="3.40.50.720">
    <property type="entry name" value="NAD(P)-binding Rossmann-like Domain"/>
    <property type="match status" value="1"/>
</dbReference>
<organism evidence="3 4">
    <name type="scientific">Ureibacillus acetophenoni</name>
    <dbReference type="NCBI Taxonomy" id="614649"/>
    <lineage>
        <taxon>Bacteria</taxon>
        <taxon>Bacillati</taxon>
        <taxon>Bacillota</taxon>
        <taxon>Bacilli</taxon>
        <taxon>Bacillales</taxon>
        <taxon>Caryophanaceae</taxon>
        <taxon>Ureibacillus</taxon>
    </lineage>
</organism>
<dbReference type="AlphaFoldDB" id="A0A285U9F1"/>
<feature type="domain" description="NAD-dependent epimerase/dehydratase" evidence="2">
    <location>
        <begin position="4"/>
        <end position="235"/>
    </location>
</feature>
<reference evidence="4" key="1">
    <citation type="submission" date="2017-08" db="EMBL/GenBank/DDBJ databases">
        <authorList>
            <person name="Varghese N."/>
            <person name="Submissions S."/>
        </authorList>
    </citation>
    <scope>NUCLEOTIDE SEQUENCE [LARGE SCALE GENOMIC DNA]</scope>
    <source>
        <strain evidence="4">JC23</strain>
    </source>
</reference>
<dbReference type="RefSeq" id="WP_097149137.1">
    <property type="nucleotide sequence ID" value="NZ_OBQC01000004.1"/>
</dbReference>
<evidence type="ECO:0000313" key="3">
    <source>
        <dbReference type="EMBL" id="SOC38462.1"/>
    </source>
</evidence>
<dbReference type="EMBL" id="OBQC01000004">
    <property type="protein sequence ID" value="SOC38462.1"/>
    <property type="molecule type" value="Genomic_DNA"/>
</dbReference>
<dbReference type="InterPro" id="IPR001509">
    <property type="entry name" value="Epimerase_deHydtase"/>
</dbReference>
<dbReference type="Pfam" id="PF01370">
    <property type="entry name" value="Epimerase"/>
    <property type="match status" value="1"/>
</dbReference>
<dbReference type="InterPro" id="IPR036291">
    <property type="entry name" value="NAD(P)-bd_dom_sf"/>
</dbReference>
<evidence type="ECO:0000313" key="4">
    <source>
        <dbReference type="Proteomes" id="UP000219252"/>
    </source>
</evidence>
<keyword evidence="4" id="KW-1185">Reference proteome</keyword>
<dbReference type="PANTHER" id="PTHR43000">
    <property type="entry name" value="DTDP-D-GLUCOSE 4,6-DEHYDRATASE-RELATED"/>
    <property type="match status" value="1"/>
</dbReference>